<sequence>MRKYMFVAFCLVTVIYAQPRYAVTLISLMPEGEVDYEILQQDRRSAYNVVMKYLKPHCRFFDEDLYRKRIDDMYRKNPDLDPTDLQNKLAALSLPTKLIVVVSSKVSTIRDAPFERVYRHQAETTIKVVDKSGWSEIYAQVKGKTPKLILEPPLNGKTAVHWQLNRISRHRAIEESIGPLIPDLLEQLDINKEILNAFDFLAVRLFGDKKNAMWQLLDALDTTENGIKIRDKRYTTDQGIAAKITCKNGITAFVSVLQKKFSAYPPLENMVCDFDGLSVKTYPKEVDTSPIKANEKFTGTVVLTIDRKHIVKHKLQQNDDGKQNQYILKDALWQDMQTNYRLFDAAELWKKLKDESQRMQVFAATNPTDYIAKKNHLATHTVYYWATTEFKTQQQKYCFAKLGIRIVRMVTAETVAYYQLDSATEFKRGVMVTRDEEHARREAITQLAKRAVYKVSQLLAKEKNFSVYQPRIAIVADNLSQQQLQKLKTILQEVQEDGFLEMANNFTSGEAFLNCEVSPAKATTQPRLRQILQEYAEADGLLLKIQTQVGKFLITPQGNE</sequence>
<dbReference type="KEGG" id="uam:UABAM_00764"/>
<dbReference type="EMBL" id="AP019860">
    <property type="protein sequence ID" value="BBM82421.1"/>
    <property type="molecule type" value="Genomic_DNA"/>
</dbReference>
<name>A0A5S9IJA3_UABAM</name>
<evidence type="ECO:0000313" key="1">
    <source>
        <dbReference type="EMBL" id="BBM82421.1"/>
    </source>
</evidence>
<dbReference type="RefSeq" id="WP_151966668.1">
    <property type="nucleotide sequence ID" value="NZ_AP019860.1"/>
</dbReference>
<dbReference type="AlphaFoldDB" id="A0A5S9IJA3"/>
<accession>A0A5S9IJA3</accession>
<organism evidence="1 2">
    <name type="scientific">Uabimicrobium amorphum</name>
    <dbReference type="NCBI Taxonomy" id="2596890"/>
    <lineage>
        <taxon>Bacteria</taxon>
        <taxon>Pseudomonadati</taxon>
        <taxon>Planctomycetota</taxon>
        <taxon>Candidatus Uabimicrobiia</taxon>
        <taxon>Candidatus Uabimicrobiales</taxon>
        <taxon>Candidatus Uabimicrobiaceae</taxon>
        <taxon>Candidatus Uabimicrobium</taxon>
    </lineage>
</organism>
<dbReference type="Proteomes" id="UP000326354">
    <property type="component" value="Chromosome"/>
</dbReference>
<evidence type="ECO:0000313" key="2">
    <source>
        <dbReference type="Proteomes" id="UP000326354"/>
    </source>
</evidence>
<proteinExistence type="predicted"/>
<reference evidence="1 2" key="1">
    <citation type="submission" date="2019-08" db="EMBL/GenBank/DDBJ databases">
        <title>Complete genome sequence of Candidatus Uab amorphum.</title>
        <authorList>
            <person name="Shiratori T."/>
            <person name="Suzuki S."/>
            <person name="Kakizawa Y."/>
            <person name="Ishida K."/>
        </authorList>
    </citation>
    <scope>NUCLEOTIDE SEQUENCE [LARGE SCALE GENOMIC DNA]</scope>
    <source>
        <strain evidence="1 2">SRT547</strain>
    </source>
</reference>
<gene>
    <name evidence="1" type="ORF">UABAM_00764</name>
</gene>
<keyword evidence="2" id="KW-1185">Reference proteome</keyword>
<protein>
    <submittedName>
        <fullName evidence="1">Uncharacterized protein</fullName>
    </submittedName>
</protein>